<feature type="transmembrane region" description="Helical" evidence="1">
    <location>
        <begin position="24"/>
        <end position="43"/>
    </location>
</feature>
<evidence type="ECO:0000313" key="3">
    <source>
        <dbReference type="Proteomes" id="UP000253436"/>
    </source>
</evidence>
<name>A0A368ZEH0_9FLAO</name>
<dbReference type="RefSeq" id="WP_114310144.1">
    <property type="nucleotide sequence ID" value="NZ_QPJO01000003.1"/>
</dbReference>
<sequence length="240" mass="27858">MYYFLIIALQVYCFYHAHKNRKPFYWYFVVFFIPAFGSLIYILTQVNGRNPQGQIKEEPTTVINPVKRIKTLEAQLKFIDTYANRIDLADAYYANGDYNSAIMHYEKTLEDTVQDESYARKKLILCYFQIGEFQKVLAEAEFLKTKTDFKGSKQQFCYGLALSELGKPEAAEAELKTIDRPFSNYAERLELAKFYISQQKLDEAKTLLQDMASESKSLTKPNRKLYGSTIAEVERLLATL</sequence>
<gene>
    <name evidence="2" type="ORF">DFQ08_103486</name>
</gene>
<dbReference type="Pfam" id="PF13374">
    <property type="entry name" value="TPR_10"/>
    <property type="match status" value="1"/>
</dbReference>
<dbReference type="SUPFAM" id="SSF48452">
    <property type="entry name" value="TPR-like"/>
    <property type="match status" value="1"/>
</dbReference>
<dbReference type="Proteomes" id="UP000253436">
    <property type="component" value="Unassembled WGS sequence"/>
</dbReference>
<accession>A0A368ZEH0</accession>
<keyword evidence="1" id="KW-0812">Transmembrane</keyword>
<dbReference type="AlphaFoldDB" id="A0A368ZEH0"/>
<organism evidence="2 3">
    <name type="scientific">Winogradskyella arenosi</name>
    <dbReference type="NCBI Taxonomy" id="533325"/>
    <lineage>
        <taxon>Bacteria</taxon>
        <taxon>Pseudomonadati</taxon>
        <taxon>Bacteroidota</taxon>
        <taxon>Flavobacteriia</taxon>
        <taxon>Flavobacteriales</taxon>
        <taxon>Flavobacteriaceae</taxon>
        <taxon>Winogradskyella</taxon>
    </lineage>
</organism>
<reference evidence="2 3" key="1">
    <citation type="submission" date="2018-07" db="EMBL/GenBank/DDBJ databases">
        <title>Genomic Encyclopedia of Type Strains, Phase III (KMG-III): the genomes of soil and plant-associated and newly described type strains.</title>
        <authorList>
            <person name="Whitman W."/>
        </authorList>
    </citation>
    <scope>NUCLEOTIDE SEQUENCE [LARGE SCALE GENOMIC DNA]</scope>
    <source>
        <strain evidence="2 3">CECT 7958</strain>
    </source>
</reference>
<keyword evidence="1" id="KW-0472">Membrane</keyword>
<keyword evidence="3" id="KW-1185">Reference proteome</keyword>
<proteinExistence type="predicted"/>
<evidence type="ECO:0008006" key="4">
    <source>
        <dbReference type="Google" id="ProtNLM"/>
    </source>
</evidence>
<keyword evidence="1" id="KW-1133">Transmembrane helix</keyword>
<dbReference type="Gene3D" id="1.25.40.10">
    <property type="entry name" value="Tetratricopeptide repeat domain"/>
    <property type="match status" value="1"/>
</dbReference>
<comment type="caution">
    <text evidence="2">The sequence shown here is derived from an EMBL/GenBank/DDBJ whole genome shotgun (WGS) entry which is preliminary data.</text>
</comment>
<evidence type="ECO:0000313" key="2">
    <source>
        <dbReference type="EMBL" id="RCW91650.1"/>
    </source>
</evidence>
<dbReference type="InterPro" id="IPR011990">
    <property type="entry name" value="TPR-like_helical_dom_sf"/>
</dbReference>
<protein>
    <recommendedName>
        <fullName evidence="4">Tetratricopeptide repeat protein</fullName>
    </recommendedName>
</protein>
<evidence type="ECO:0000256" key="1">
    <source>
        <dbReference type="SAM" id="Phobius"/>
    </source>
</evidence>
<dbReference type="EMBL" id="QPJO01000003">
    <property type="protein sequence ID" value="RCW91650.1"/>
    <property type="molecule type" value="Genomic_DNA"/>
</dbReference>
<dbReference type="OrthoDB" id="794036at2"/>